<dbReference type="EMBL" id="GBRH01196389">
    <property type="protein sequence ID" value="JAE01507.1"/>
    <property type="molecule type" value="Transcribed_RNA"/>
</dbReference>
<protein>
    <submittedName>
        <fullName evidence="1">Uncharacterized protein</fullName>
    </submittedName>
</protein>
<organism evidence="1">
    <name type="scientific">Arundo donax</name>
    <name type="common">Giant reed</name>
    <name type="synonym">Donax arundinaceus</name>
    <dbReference type="NCBI Taxonomy" id="35708"/>
    <lineage>
        <taxon>Eukaryota</taxon>
        <taxon>Viridiplantae</taxon>
        <taxon>Streptophyta</taxon>
        <taxon>Embryophyta</taxon>
        <taxon>Tracheophyta</taxon>
        <taxon>Spermatophyta</taxon>
        <taxon>Magnoliopsida</taxon>
        <taxon>Liliopsida</taxon>
        <taxon>Poales</taxon>
        <taxon>Poaceae</taxon>
        <taxon>PACMAD clade</taxon>
        <taxon>Arundinoideae</taxon>
        <taxon>Arundineae</taxon>
        <taxon>Arundo</taxon>
    </lineage>
</organism>
<dbReference type="AlphaFoldDB" id="A0A0A9EN22"/>
<evidence type="ECO:0000313" key="1">
    <source>
        <dbReference type="EMBL" id="JAE01507.1"/>
    </source>
</evidence>
<reference evidence="1" key="1">
    <citation type="submission" date="2014-09" db="EMBL/GenBank/DDBJ databases">
        <authorList>
            <person name="Magalhaes I.L.F."/>
            <person name="Oliveira U."/>
            <person name="Santos F.R."/>
            <person name="Vidigal T.H.D.A."/>
            <person name="Brescovit A.D."/>
            <person name="Santos A.J."/>
        </authorList>
    </citation>
    <scope>NUCLEOTIDE SEQUENCE</scope>
    <source>
        <tissue evidence="1">Shoot tissue taken approximately 20 cm above the soil surface</tissue>
    </source>
</reference>
<sequence length="27" mass="3097">MRVGAVGVGWRDRWRRARRTGREPGAS</sequence>
<accession>A0A0A9EN22</accession>
<name>A0A0A9EN22_ARUDO</name>
<proteinExistence type="predicted"/>
<reference evidence="1" key="2">
    <citation type="journal article" date="2015" name="Data Brief">
        <title>Shoot transcriptome of the giant reed, Arundo donax.</title>
        <authorList>
            <person name="Barrero R.A."/>
            <person name="Guerrero F.D."/>
            <person name="Moolhuijzen P."/>
            <person name="Goolsby J.A."/>
            <person name="Tidwell J."/>
            <person name="Bellgard S.E."/>
            <person name="Bellgard M.I."/>
        </authorList>
    </citation>
    <scope>NUCLEOTIDE SEQUENCE</scope>
    <source>
        <tissue evidence="1">Shoot tissue taken approximately 20 cm above the soil surface</tissue>
    </source>
</reference>